<dbReference type="EMBL" id="BSPC01000045">
    <property type="protein sequence ID" value="GLS21219.1"/>
    <property type="molecule type" value="Genomic_DNA"/>
</dbReference>
<keyword evidence="5 6" id="KW-0472">Membrane</keyword>
<evidence type="ECO:0000259" key="7">
    <source>
        <dbReference type="PROSITE" id="PS50156"/>
    </source>
</evidence>
<organism evidence="8 9">
    <name type="scientific">Labrys miyagiensis</name>
    <dbReference type="NCBI Taxonomy" id="346912"/>
    <lineage>
        <taxon>Bacteria</taxon>
        <taxon>Pseudomonadati</taxon>
        <taxon>Pseudomonadota</taxon>
        <taxon>Alphaproteobacteria</taxon>
        <taxon>Hyphomicrobiales</taxon>
        <taxon>Xanthobacteraceae</taxon>
        <taxon>Labrys</taxon>
    </lineage>
</organism>
<feature type="transmembrane region" description="Helical" evidence="6">
    <location>
        <begin position="401"/>
        <end position="423"/>
    </location>
</feature>
<reference evidence="9" key="1">
    <citation type="journal article" date="2019" name="Int. J. Syst. Evol. Microbiol.">
        <title>The Global Catalogue of Microorganisms (GCM) 10K type strain sequencing project: providing services to taxonomists for standard genome sequencing and annotation.</title>
        <authorList>
            <consortium name="The Broad Institute Genomics Platform"/>
            <consortium name="The Broad Institute Genome Sequencing Center for Infectious Disease"/>
            <person name="Wu L."/>
            <person name="Ma J."/>
        </authorList>
    </citation>
    <scope>NUCLEOTIDE SEQUENCE [LARGE SCALE GENOMIC DNA]</scope>
    <source>
        <strain evidence="9">NBRC 101365</strain>
    </source>
</reference>
<evidence type="ECO:0000256" key="2">
    <source>
        <dbReference type="ARBA" id="ARBA00022475"/>
    </source>
</evidence>
<dbReference type="PROSITE" id="PS50156">
    <property type="entry name" value="SSD"/>
    <property type="match status" value="1"/>
</dbReference>
<dbReference type="PANTHER" id="PTHR33406:SF13">
    <property type="entry name" value="MEMBRANE PROTEIN YDFJ"/>
    <property type="match status" value="1"/>
</dbReference>
<feature type="transmembrane region" description="Helical" evidence="6">
    <location>
        <begin position="376"/>
        <end position="395"/>
    </location>
</feature>
<evidence type="ECO:0000256" key="4">
    <source>
        <dbReference type="ARBA" id="ARBA00022989"/>
    </source>
</evidence>
<evidence type="ECO:0000313" key="9">
    <source>
        <dbReference type="Proteomes" id="UP001156882"/>
    </source>
</evidence>
<comment type="caution">
    <text evidence="8">The sequence shown here is derived from an EMBL/GenBank/DDBJ whole genome shotgun (WGS) entry which is preliminary data.</text>
</comment>
<evidence type="ECO:0000256" key="5">
    <source>
        <dbReference type="ARBA" id="ARBA00023136"/>
    </source>
</evidence>
<dbReference type="Gene3D" id="1.20.1640.10">
    <property type="entry name" value="Multidrug efflux transporter AcrB transmembrane domain"/>
    <property type="match status" value="2"/>
</dbReference>
<feature type="transmembrane region" description="Helical" evidence="6">
    <location>
        <begin position="299"/>
        <end position="321"/>
    </location>
</feature>
<dbReference type="SUPFAM" id="SSF82866">
    <property type="entry name" value="Multidrug efflux transporter AcrB transmembrane domain"/>
    <property type="match status" value="2"/>
</dbReference>
<feature type="transmembrane region" description="Helical" evidence="6">
    <location>
        <begin position="327"/>
        <end position="345"/>
    </location>
</feature>
<sequence>MVETFILRIVHACTHHAYRVLILAFLLGMAAAAYAATHFAINTNSSELISPDVAWRRYEAAFNAAFPNLDTGVVVVIDAATPDQADSAAASLSAKLRSMPQAIKLVRETGAGPFFSRNGLLYLPTNEIQRMAGQIQQAAPLLGPLAANPDLAGLGQTLSGLGSGLAAGQIPPDAVDRNALASIRNTLGSLLAGKPSALDWNSLTGSGADKRGTRRLLLVNPVLDFSDLQPGHLAADAIRSTAGDLGLTPEHGVRVRLTGDVPMADEEFNTLAEGAGLNGALTALTVLIILWLALRSGRLILAVVISLVVGLAITAALGLLMVGAFNLISVAFAVLFVGLGVDFGIQFSVRYRDERHQVDDLPVALDRSALKAGRPLALAAVAVAAGFYSFLPTSYRGLSELGLIAGTGMIVAFISSITLLPALTHILRPPGEPEPVGFLFLAPVDRFTARYRYPILIITLLLVMAGLPLLWHVRFDFNPIHLRSPAVESVATFIDLTRDPDTSPATIHILRPSLQAAQSTADALDKLPEVGRTVTLASFIPDDQAAKLDAIAGARAALEPVFAIPASKGEASDAETVASLRQAATVLNGLGQQDKAIAQLADQLARLADAPAGTRAQAQQALFGGFPGLLARLRDSLQASKVTLDNLPAELKSDWTTPDGRAAVQVFARGDTNDNLVLRKFAQAVRVVAPDATGYPVTIQDASETVVNAFIQAGALALVSITVLLFVVLKRTTDVLVTLIPLLLAGVVAMELTVLLDLPLNFANIIALPLLLGVGVAFKVYFVMAWRSGVRSLLASSLTRAVLFSAATTAAAFGSLWFSHHPGTSSMGELLALSLACTLVAAVFFQPILMGPPREPGASGRETTSPTELKE</sequence>
<feature type="transmembrane region" description="Helical" evidence="6">
    <location>
        <begin position="798"/>
        <end position="818"/>
    </location>
</feature>
<feature type="transmembrane region" description="Helical" evidence="6">
    <location>
        <begin position="20"/>
        <end position="41"/>
    </location>
</feature>
<dbReference type="InterPro" id="IPR017841">
    <property type="entry name" value="Hopanoid_biosynth_HpnN"/>
</dbReference>
<dbReference type="InterPro" id="IPR050545">
    <property type="entry name" value="Mycobact_MmpL"/>
</dbReference>
<comment type="subcellular location">
    <subcellularLocation>
        <location evidence="1">Cell membrane</location>
        <topology evidence="1">Multi-pass membrane protein</topology>
    </subcellularLocation>
</comment>
<evidence type="ECO:0000256" key="1">
    <source>
        <dbReference type="ARBA" id="ARBA00004651"/>
    </source>
</evidence>
<accession>A0ABQ6CM11</accession>
<feature type="transmembrane region" description="Helical" evidence="6">
    <location>
        <begin position="736"/>
        <end position="756"/>
    </location>
</feature>
<dbReference type="Proteomes" id="UP001156882">
    <property type="component" value="Unassembled WGS sequence"/>
</dbReference>
<dbReference type="InterPro" id="IPR000731">
    <property type="entry name" value="SSD"/>
</dbReference>
<proteinExistence type="predicted"/>
<keyword evidence="4 6" id="KW-1133">Transmembrane helix</keyword>
<evidence type="ECO:0000256" key="3">
    <source>
        <dbReference type="ARBA" id="ARBA00022692"/>
    </source>
</evidence>
<feature type="domain" description="SSD" evidence="7">
    <location>
        <begin position="300"/>
        <end position="426"/>
    </location>
</feature>
<gene>
    <name evidence="8" type="ORF">GCM10007874_42360</name>
</gene>
<name>A0ABQ6CM11_9HYPH</name>
<keyword evidence="9" id="KW-1185">Reference proteome</keyword>
<dbReference type="NCBIfam" id="TIGR03480">
    <property type="entry name" value="HpnN"/>
    <property type="match status" value="1"/>
</dbReference>
<dbReference type="PANTHER" id="PTHR33406">
    <property type="entry name" value="MEMBRANE PROTEIN MJ1562-RELATED"/>
    <property type="match status" value="1"/>
</dbReference>
<dbReference type="InterPro" id="IPR004869">
    <property type="entry name" value="MMPL_dom"/>
</dbReference>
<dbReference type="Pfam" id="PF03176">
    <property type="entry name" value="MMPL"/>
    <property type="match status" value="2"/>
</dbReference>
<dbReference type="RefSeq" id="WP_284314268.1">
    <property type="nucleotide sequence ID" value="NZ_BSPC01000045.1"/>
</dbReference>
<feature type="transmembrane region" description="Helical" evidence="6">
    <location>
        <begin position="453"/>
        <end position="473"/>
    </location>
</feature>
<feature type="transmembrane region" description="Helical" evidence="6">
    <location>
        <begin position="275"/>
        <end position="294"/>
    </location>
</feature>
<protein>
    <submittedName>
        <fullName evidence="8">RND transporter</fullName>
    </submittedName>
</protein>
<feature type="transmembrane region" description="Helical" evidence="6">
    <location>
        <begin position="709"/>
        <end position="729"/>
    </location>
</feature>
<evidence type="ECO:0000313" key="8">
    <source>
        <dbReference type="EMBL" id="GLS21219.1"/>
    </source>
</evidence>
<evidence type="ECO:0000256" key="6">
    <source>
        <dbReference type="SAM" id="Phobius"/>
    </source>
</evidence>
<keyword evidence="2" id="KW-1003">Cell membrane</keyword>
<feature type="transmembrane region" description="Helical" evidence="6">
    <location>
        <begin position="762"/>
        <end position="786"/>
    </location>
</feature>
<keyword evidence="3 6" id="KW-0812">Transmembrane</keyword>
<feature type="transmembrane region" description="Helical" evidence="6">
    <location>
        <begin position="830"/>
        <end position="849"/>
    </location>
</feature>